<feature type="compositionally biased region" description="Basic and acidic residues" evidence="1">
    <location>
        <begin position="496"/>
        <end position="512"/>
    </location>
</feature>
<dbReference type="SUPFAM" id="SSF101931">
    <property type="entry name" value="Pym (Within the bgcn gene intron protein, WIBG), N-terminal domain"/>
    <property type="match status" value="1"/>
</dbReference>
<feature type="region of interest" description="Disordered" evidence="1">
    <location>
        <begin position="449"/>
        <end position="512"/>
    </location>
</feature>
<feature type="region of interest" description="Disordered" evidence="1">
    <location>
        <begin position="310"/>
        <end position="423"/>
    </location>
</feature>
<dbReference type="GO" id="GO:1903259">
    <property type="term" value="P:exon-exon junction complex disassembly"/>
    <property type="evidence" value="ECO:0007669"/>
    <property type="project" value="InterPro"/>
</dbReference>
<dbReference type="InterPro" id="IPR015362">
    <property type="entry name" value="WIBG_mago-bd"/>
</dbReference>
<feature type="compositionally biased region" description="Polar residues" evidence="1">
    <location>
        <begin position="367"/>
        <end position="384"/>
    </location>
</feature>
<evidence type="ECO:0000259" key="3">
    <source>
        <dbReference type="SMART" id="SM01273"/>
    </source>
</evidence>
<evidence type="ECO:0000313" key="4">
    <source>
        <dbReference type="EMBL" id="KAJ0397693.1"/>
    </source>
</evidence>
<dbReference type="InterPro" id="IPR036348">
    <property type="entry name" value="WIBG_N_sf"/>
</dbReference>
<gene>
    <name evidence="4" type="ORF">P43SY_002399</name>
</gene>
<dbReference type="AlphaFoldDB" id="A0AAD5LDY9"/>
<evidence type="ECO:0000256" key="1">
    <source>
        <dbReference type="SAM" id="MobiDB-lite"/>
    </source>
</evidence>
<keyword evidence="2" id="KW-1133">Transmembrane helix</keyword>
<dbReference type="Proteomes" id="UP001209570">
    <property type="component" value="Unassembled WGS sequence"/>
</dbReference>
<name>A0AAD5LDY9_PYTIN</name>
<feature type="compositionally biased region" description="Basic and acidic residues" evidence="1">
    <location>
        <begin position="390"/>
        <end position="404"/>
    </location>
</feature>
<sequence length="512" mass="55612">MYQRVEQQPPPARRRRRLLLPLHAGLAFGAAVAVGALAPATAALSVASSLVVNCEGFPATRPYPLYAAVVRQPHVSTSEECGRCVQVWREPSRVPLVAKLRGFCGDCHDDITLSSRFDAVPRVAPQWRVVDCGEPHVCVSSGPNATIVRIANDALGIDSVAVGEEAAQWSAALQGYVAQQPIAKHRLRPLTLTLTTLRGQRIPHVIEPLAGGEWCSSLIKRARTSASVLAHPAFIGSLLASVGVLGAVVAYRANRKRRRMLQDSAVSSLTPFTPSSVSALDGSLASTNSSLMATTSRTAFVVPTSPRMVIPSSRRADGSIRKQIRVRQGYIPQDEVPKYKPIGQRLREQAEKEQTPRRDDSHAASEAITSQMQSLEITPSSSLAKNARSPRSERGGNDAAESKTPHKPQSVASLSASGASTRELKNELSSVNRLLREIAKLEAIAQAAARQEEGARPLSDQQQRKVRRKQELTTRRDEIIALLPPREATQRSKQRSSSDLEAKPRTLRTIEL</sequence>
<evidence type="ECO:0000256" key="2">
    <source>
        <dbReference type="SAM" id="Phobius"/>
    </source>
</evidence>
<feature type="transmembrane region" description="Helical" evidence="2">
    <location>
        <begin position="229"/>
        <end position="251"/>
    </location>
</feature>
<feature type="compositionally biased region" description="Basic and acidic residues" evidence="1">
    <location>
        <begin position="345"/>
        <end position="363"/>
    </location>
</feature>
<dbReference type="PANTHER" id="PTHR22959">
    <property type="entry name" value="PYM PROTEIN"/>
    <property type="match status" value="1"/>
</dbReference>
<evidence type="ECO:0000313" key="5">
    <source>
        <dbReference type="Proteomes" id="UP001209570"/>
    </source>
</evidence>
<keyword evidence="2" id="KW-0472">Membrane</keyword>
<dbReference type="GO" id="GO:0005737">
    <property type="term" value="C:cytoplasm"/>
    <property type="evidence" value="ECO:0007669"/>
    <property type="project" value="TreeGrafter"/>
</dbReference>
<dbReference type="GO" id="GO:0003723">
    <property type="term" value="F:RNA binding"/>
    <property type="evidence" value="ECO:0007669"/>
    <property type="project" value="TreeGrafter"/>
</dbReference>
<reference evidence="4" key="1">
    <citation type="submission" date="2021-12" db="EMBL/GenBank/DDBJ databases">
        <title>Prjna785345.</title>
        <authorList>
            <person name="Rujirawat T."/>
            <person name="Krajaejun T."/>
        </authorList>
    </citation>
    <scope>NUCLEOTIDE SEQUENCE</scope>
    <source>
        <strain evidence="4">Pi057C3</strain>
    </source>
</reference>
<keyword evidence="5" id="KW-1185">Reference proteome</keyword>
<feature type="domain" description="WIBG Mago-binding" evidence="3">
    <location>
        <begin position="306"/>
        <end position="332"/>
    </location>
</feature>
<dbReference type="PANTHER" id="PTHR22959:SF0">
    <property type="entry name" value="PARTNER OF Y14 AND MAGO"/>
    <property type="match status" value="1"/>
</dbReference>
<organism evidence="4 5">
    <name type="scientific">Pythium insidiosum</name>
    <name type="common">Pythiosis disease agent</name>
    <dbReference type="NCBI Taxonomy" id="114742"/>
    <lineage>
        <taxon>Eukaryota</taxon>
        <taxon>Sar</taxon>
        <taxon>Stramenopiles</taxon>
        <taxon>Oomycota</taxon>
        <taxon>Peronosporomycetes</taxon>
        <taxon>Pythiales</taxon>
        <taxon>Pythiaceae</taxon>
        <taxon>Pythium</taxon>
    </lineage>
</organism>
<dbReference type="SMART" id="SM01273">
    <property type="entry name" value="Mago-bind"/>
    <property type="match status" value="1"/>
</dbReference>
<dbReference type="InterPro" id="IPR039333">
    <property type="entry name" value="PYM1"/>
</dbReference>
<feature type="compositionally biased region" description="Polar residues" evidence="1">
    <location>
        <begin position="410"/>
        <end position="420"/>
    </location>
</feature>
<keyword evidence="2" id="KW-0812">Transmembrane</keyword>
<dbReference type="Pfam" id="PF09282">
    <property type="entry name" value="Mago-bind"/>
    <property type="match status" value="1"/>
</dbReference>
<dbReference type="EMBL" id="JAKCXM010000241">
    <property type="protein sequence ID" value="KAJ0397693.1"/>
    <property type="molecule type" value="Genomic_DNA"/>
</dbReference>
<protein>
    <recommendedName>
        <fullName evidence="3">WIBG Mago-binding domain-containing protein</fullName>
    </recommendedName>
</protein>
<accession>A0AAD5LDY9</accession>
<comment type="caution">
    <text evidence="4">The sequence shown here is derived from an EMBL/GenBank/DDBJ whole genome shotgun (WGS) entry which is preliminary data.</text>
</comment>
<proteinExistence type="predicted"/>
<feature type="compositionally biased region" description="Basic and acidic residues" evidence="1">
    <location>
        <begin position="469"/>
        <end position="479"/>
    </location>
</feature>
<dbReference type="GO" id="GO:0035145">
    <property type="term" value="C:exon-exon junction complex"/>
    <property type="evidence" value="ECO:0007669"/>
    <property type="project" value="TreeGrafter"/>
</dbReference>